<keyword evidence="2" id="KW-1185">Reference proteome</keyword>
<evidence type="ECO:0000313" key="1">
    <source>
        <dbReference type="EMBL" id="OIJ95987.1"/>
    </source>
</evidence>
<dbReference type="Gene3D" id="3.60.15.10">
    <property type="entry name" value="Ribonuclease Z/Hydroxyacylglutathione hydrolase-like"/>
    <property type="match status" value="1"/>
</dbReference>
<evidence type="ECO:0008006" key="3">
    <source>
        <dbReference type="Google" id="ProtNLM"/>
    </source>
</evidence>
<evidence type="ECO:0000313" key="2">
    <source>
        <dbReference type="Proteomes" id="UP000179935"/>
    </source>
</evidence>
<dbReference type="AlphaFoldDB" id="A0A1S2PQA3"/>
<dbReference type="EMBL" id="MLYP01000021">
    <property type="protein sequence ID" value="OIJ95987.1"/>
    <property type="molecule type" value="Genomic_DNA"/>
</dbReference>
<name>A0A1S2PQA3_9ACTN</name>
<gene>
    <name evidence="1" type="ORF">BIV24_08020</name>
</gene>
<sequence length="71" mass="7441">MLFTGDAVAASPMDGSVMLGVFNLDRAHAVRSFQRLATLDTDVACFGHGDPVLDNSADALGKAADTYEARP</sequence>
<dbReference type="SUPFAM" id="SSF56281">
    <property type="entry name" value="Metallo-hydrolase/oxidoreductase"/>
    <property type="match status" value="1"/>
</dbReference>
<protein>
    <recommendedName>
        <fullName evidence="3">Metallo-beta-lactamase domain-containing protein</fullName>
    </recommendedName>
</protein>
<dbReference type="InterPro" id="IPR036866">
    <property type="entry name" value="RibonucZ/Hydroxyglut_hydro"/>
</dbReference>
<accession>A0A1S2PQA3</accession>
<dbReference type="STRING" id="1428652.BIV24_08020"/>
<organism evidence="1 2">
    <name type="scientific">Streptomyces colonosanans</name>
    <dbReference type="NCBI Taxonomy" id="1428652"/>
    <lineage>
        <taxon>Bacteria</taxon>
        <taxon>Bacillati</taxon>
        <taxon>Actinomycetota</taxon>
        <taxon>Actinomycetes</taxon>
        <taxon>Kitasatosporales</taxon>
        <taxon>Streptomycetaceae</taxon>
        <taxon>Streptomyces</taxon>
    </lineage>
</organism>
<reference evidence="1 2" key="1">
    <citation type="submission" date="2016-10" db="EMBL/GenBank/DDBJ databases">
        <title>Genome sequence of Streptomyces sp. MUSC 93.</title>
        <authorList>
            <person name="Lee L.-H."/>
            <person name="Ser H.-L."/>
            <person name="Law J.W.-F."/>
        </authorList>
    </citation>
    <scope>NUCLEOTIDE SEQUENCE [LARGE SCALE GENOMIC DNA]</scope>
    <source>
        <strain evidence="1 2">MUSC 93</strain>
    </source>
</reference>
<dbReference type="Proteomes" id="UP000179935">
    <property type="component" value="Unassembled WGS sequence"/>
</dbReference>
<comment type="caution">
    <text evidence="1">The sequence shown here is derived from an EMBL/GenBank/DDBJ whole genome shotgun (WGS) entry which is preliminary data.</text>
</comment>
<proteinExistence type="predicted"/>